<proteinExistence type="predicted"/>
<dbReference type="EMBL" id="QGKX02002183">
    <property type="protein sequence ID" value="KAF3486913.1"/>
    <property type="molecule type" value="Genomic_DNA"/>
</dbReference>
<evidence type="ECO:0000313" key="5">
    <source>
        <dbReference type="Proteomes" id="UP000712600"/>
    </source>
</evidence>
<reference evidence="4" key="1">
    <citation type="submission" date="2019-12" db="EMBL/GenBank/DDBJ databases">
        <title>Genome sequencing and annotation of Brassica cretica.</title>
        <authorList>
            <person name="Studholme D.J."/>
            <person name="Sarris P."/>
        </authorList>
    </citation>
    <scope>NUCLEOTIDE SEQUENCE</scope>
    <source>
        <strain evidence="4">PFS-109/04</strain>
        <tissue evidence="4">Leaf</tissue>
    </source>
</reference>
<keyword evidence="3" id="KW-0812">Transmembrane</keyword>
<evidence type="ECO:0000256" key="1">
    <source>
        <dbReference type="ARBA" id="ARBA00022729"/>
    </source>
</evidence>
<protein>
    <recommendedName>
        <fullName evidence="6">Bulb-type lectin domain-containing protein</fullName>
    </recommendedName>
</protein>
<gene>
    <name evidence="4" type="ORF">F2Q69_00054948</name>
</gene>
<dbReference type="InterPro" id="IPR036426">
    <property type="entry name" value="Bulb-type_lectin_dom_sf"/>
</dbReference>
<dbReference type="Proteomes" id="UP000712600">
    <property type="component" value="Unassembled WGS sequence"/>
</dbReference>
<dbReference type="SUPFAM" id="SSF51110">
    <property type="entry name" value="alpha-D-mannose-specific plant lectins"/>
    <property type="match status" value="1"/>
</dbReference>
<keyword evidence="2" id="KW-1015">Disulfide bond</keyword>
<evidence type="ECO:0000256" key="2">
    <source>
        <dbReference type="ARBA" id="ARBA00023157"/>
    </source>
</evidence>
<feature type="transmembrane region" description="Helical" evidence="3">
    <location>
        <begin position="158"/>
        <end position="180"/>
    </location>
</feature>
<comment type="caution">
    <text evidence="4">The sequence shown here is derived from an EMBL/GenBank/DDBJ whole genome shotgun (WGS) entry which is preliminary data.</text>
</comment>
<keyword evidence="1" id="KW-0732">Signal</keyword>
<accession>A0A8S9MVW7</accession>
<evidence type="ECO:0008006" key="6">
    <source>
        <dbReference type="Google" id="ProtNLM"/>
    </source>
</evidence>
<organism evidence="4 5">
    <name type="scientific">Brassica cretica</name>
    <name type="common">Mustard</name>
    <dbReference type="NCBI Taxonomy" id="69181"/>
    <lineage>
        <taxon>Eukaryota</taxon>
        <taxon>Viridiplantae</taxon>
        <taxon>Streptophyta</taxon>
        <taxon>Embryophyta</taxon>
        <taxon>Tracheophyta</taxon>
        <taxon>Spermatophyta</taxon>
        <taxon>Magnoliopsida</taxon>
        <taxon>eudicotyledons</taxon>
        <taxon>Gunneridae</taxon>
        <taxon>Pentapetalae</taxon>
        <taxon>rosids</taxon>
        <taxon>malvids</taxon>
        <taxon>Brassicales</taxon>
        <taxon>Brassicaceae</taxon>
        <taxon>Brassiceae</taxon>
        <taxon>Brassica</taxon>
    </lineage>
</organism>
<evidence type="ECO:0000313" key="4">
    <source>
        <dbReference type="EMBL" id="KAF3486913.1"/>
    </source>
</evidence>
<evidence type="ECO:0000256" key="3">
    <source>
        <dbReference type="SAM" id="Phobius"/>
    </source>
</evidence>
<name>A0A8S9MVW7_BRACR</name>
<keyword evidence="3" id="KW-0472">Membrane</keyword>
<dbReference type="AlphaFoldDB" id="A0A8S9MVW7"/>
<keyword evidence="3" id="KW-1133">Transmembrane helix</keyword>
<sequence length="211" mass="23670">MNRFSVPFALLRYNGDLVLLKDNDKIVWESFDTPLDTCFRTESFQLSRCLELLVRALDQVIAAFTWTEARTSSGLPTISLKSCVFNHAVQSGFSASRLSFAHVAQHQHLCVLQALKGIEENRGTRDRPRQARSLFMSPRDHQHHQRTSPSLTLSRSRLSLFVGFSYGSLLSISLFSLLLFKILSQAHASQDHVILASLGDHLSNSSILVVT</sequence>